<dbReference type="RefSeq" id="WP_142455565.1">
    <property type="nucleotide sequence ID" value="NZ_FXTP01000014.1"/>
</dbReference>
<dbReference type="AlphaFoldDB" id="A0A521F1Y6"/>
<dbReference type="CDD" id="cd00090">
    <property type="entry name" value="HTH_ARSR"/>
    <property type="match status" value="1"/>
</dbReference>
<evidence type="ECO:0000259" key="1">
    <source>
        <dbReference type="PROSITE" id="PS50206"/>
    </source>
</evidence>
<reference evidence="3 4" key="1">
    <citation type="submission" date="2017-05" db="EMBL/GenBank/DDBJ databases">
        <authorList>
            <person name="Varghese N."/>
            <person name="Submissions S."/>
        </authorList>
    </citation>
    <scope>NUCLEOTIDE SEQUENCE [LARGE SCALE GENOMIC DNA]</scope>
    <source>
        <strain evidence="3 4">DSM 21985</strain>
    </source>
</reference>
<dbReference type="InterPro" id="IPR011991">
    <property type="entry name" value="ArsR-like_HTH"/>
</dbReference>
<dbReference type="Gene3D" id="1.10.10.10">
    <property type="entry name" value="Winged helix-like DNA-binding domain superfamily/Winged helix DNA-binding domain"/>
    <property type="match status" value="1"/>
</dbReference>
<dbReference type="EMBL" id="FXTP01000014">
    <property type="protein sequence ID" value="SMO90199.1"/>
    <property type="molecule type" value="Genomic_DNA"/>
</dbReference>
<dbReference type="OrthoDB" id="9800872at2"/>
<dbReference type="InterPro" id="IPR001845">
    <property type="entry name" value="HTH_ArsR_DNA-bd_dom"/>
</dbReference>
<proteinExistence type="predicted"/>
<accession>A0A521F1Y6</accession>
<dbReference type="InterPro" id="IPR001763">
    <property type="entry name" value="Rhodanese-like_dom"/>
</dbReference>
<dbReference type="PANTHER" id="PTHR43031">
    <property type="entry name" value="FAD-DEPENDENT OXIDOREDUCTASE"/>
    <property type="match status" value="1"/>
</dbReference>
<evidence type="ECO:0000259" key="2">
    <source>
        <dbReference type="PROSITE" id="PS50987"/>
    </source>
</evidence>
<dbReference type="PANTHER" id="PTHR43031:SF18">
    <property type="entry name" value="RHODANESE-RELATED SULFURTRANSFERASES"/>
    <property type="match status" value="1"/>
</dbReference>
<dbReference type="Pfam" id="PF01022">
    <property type="entry name" value="HTH_5"/>
    <property type="match status" value="1"/>
</dbReference>
<organism evidence="3 4">
    <name type="scientific">Gracilimonas mengyeensis</name>
    <dbReference type="NCBI Taxonomy" id="1302730"/>
    <lineage>
        <taxon>Bacteria</taxon>
        <taxon>Pseudomonadati</taxon>
        <taxon>Balneolota</taxon>
        <taxon>Balneolia</taxon>
        <taxon>Balneolales</taxon>
        <taxon>Balneolaceae</taxon>
        <taxon>Gracilimonas</taxon>
    </lineage>
</organism>
<feature type="domain" description="Rhodanese" evidence="1">
    <location>
        <begin position="130"/>
        <end position="219"/>
    </location>
</feature>
<dbReference type="Proteomes" id="UP000317557">
    <property type="component" value="Unassembled WGS sequence"/>
</dbReference>
<dbReference type="InterPro" id="IPR050229">
    <property type="entry name" value="GlpE_sulfurtransferase"/>
</dbReference>
<dbReference type="SMART" id="SM00450">
    <property type="entry name" value="RHOD"/>
    <property type="match status" value="1"/>
</dbReference>
<evidence type="ECO:0000313" key="3">
    <source>
        <dbReference type="EMBL" id="SMO90199.1"/>
    </source>
</evidence>
<dbReference type="PRINTS" id="PR00778">
    <property type="entry name" value="HTHARSR"/>
</dbReference>
<dbReference type="SUPFAM" id="SSF46785">
    <property type="entry name" value="Winged helix' DNA-binding domain"/>
    <property type="match status" value="1"/>
</dbReference>
<feature type="domain" description="HTH arsR-type" evidence="2">
    <location>
        <begin position="6"/>
        <end position="100"/>
    </location>
</feature>
<dbReference type="Gene3D" id="3.40.250.10">
    <property type="entry name" value="Rhodanese-like domain"/>
    <property type="match status" value="1"/>
</dbReference>
<protein>
    <submittedName>
        <fullName evidence="3">Transcriptional regulator, ArsR family</fullName>
    </submittedName>
</protein>
<dbReference type="InterPro" id="IPR036390">
    <property type="entry name" value="WH_DNA-bd_sf"/>
</dbReference>
<dbReference type="GO" id="GO:0003700">
    <property type="term" value="F:DNA-binding transcription factor activity"/>
    <property type="evidence" value="ECO:0007669"/>
    <property type="project" value="InterPro"/>
</dbReference>
<dbReference type="Pfam" id="PF00581">
    <property type="entry name" value="Rhodanese"/>
    <property type="match status" value="1"/>
</dbReference>
<dbReference type="PROSITE" id="PS50206">
    <property type="entry name" value="RHODANESE_3"/>
    <property type="match status" value="1"/>
</dbReference>
<dbReference type="SMART" id="SM00418">
    <property type="entry name" value="HTH_ARSR"/>
    <property type="match status" value="1"/>
</dbReference>
<name>A0A521F1Y6_9BACT</name>
<keyword evidence="4" id="KW-1185">Reference proteome</keyword>
<dbReference type="InterPro" id="IPR036873">
    <property type="entry name" value="Rhodanese-like_dom_sf"/>
</dbReference>
<dbReference type="CDD" id="cd00158">
    <property type="entry name" value="RHOD"/>
    <property type="match status" value="1"/>
</dbReference>
<gene>
    <name evidence="3" type="ORF">SAMN06265219_114116</name>
</gene>
<sequence length="221" mass="25139">MKAREFKKKIYNELAVTTKAIANPNRLRIIELLAQGASTVEYIAEQTGLSVANASQHLQTLKNARLVSSEKEGKYSIYRLAGPRVFEAWSALRELGLSQNAEISRLMDDYRNEHETLEMVSVEELVKRVDKDEVFLVDVRPRHEYEAGHILSATSFPRDEIRQHIKNLPKNKDIIAYCRGPLCAMADDVVSLLRRQGFNAKRLELGYPEWKANGLPVEESA</sequence>
<dbReference type="PROSITE" id="PS50987">
    <property type="entry name" value="HTH_ARSR_2"/>
    <property type="match status" value="1"/>
</dbReference>
<dbReference type="InterPro" id="IPR036388">
    <property type="entry name" value="WH-like_DNA-bd_sf"/>
</dbReference>
<evidence type="ECO:0000313" key="4">
    <source>
        <dbReference type="Proteomes" id="UP000317557"/>
    </source>
</evidence>
<dbReference type="NCBIfam" id="NF033788">
    <property type="entry name" value="HTH_metalloreg"/>
    <property type="match status" value="1"/>
</dbReference>
<dbReference type="SUPFAM" id="SSF52821">
    <property type="entry name" value="Rhodanese/Cell cycle control phosphatase"/>
    <property type="match status" value="1"/>
</dbReference>